<keyword evidence="3" id="KW-1185">Reference proteome</keyword>
<name>S8FP95_FOMSC</name>
<evidence type="ECO:0000313" key="3">
    <source>
        <dbReference type="Proteomes" id="UP000015241"/>
    </source>
</evidence>
<feature type="region of interest" description="Disordered" evidence="1">
    <location>
        <begin position="575"/>
        <end position="605"/>
    </location>
</feature>
<reference evidence="2 3" key="1">
    <citation type="journal article" date="2012" name="Science">
        <title>The Paleozoic origin of enzymatic lignin decomposition reconstructed from 31 fungal genomes.</title>
        <authorList>
            <person name="Floudas D."/>
            <person name="Binder M."/>
            <person name="Riley R."/>
            <person name="Barry K."/>
            <person name="Blanchette R.A."/>
            <person name="Henrissat B."/>
            <person name="Martinez A.T."/>
            <person name="Otillar R."/>
            <person name="Spatafora J.W."/>
            <person name="Yadav J.S."/>
            <person name="Aerts A."/>
            <person name="Benoit I."/>
            <person name="Boyd A."/>
            <person name="Carlson A."/>
            <person name="Copeland A."/>
            <person name="Coutinho P.M."/>
            <person name="de Vries R.P."/>
            <person name="Ferreira P."/>
            <person name="Findley K."/>
            <person name="Foster B."/>
            <person name="Gaskell J."/>
            <person name="Glotzer D."/>
            <person name="Gorecki P."/>
            <person name="Heitman J."/>
            <person name="Hesse C."/>
            <person name="Hori C."/>
            <person name="Igarashi K."/>
            <person name="Jurgens J.A."/>
            <person name="Kallen N."/>
            <person name="Kersten P."/>
            <person name="Kohler A."/>
            <person name="Kuees U."/>
            <person name="Kumar T.K.A."/>
            <person name="Kuo A."/>
            <person name="LaButti K."/>
            <person name="Larrondo L.F."/>
            <person name="Lindquist E."/>
            <person name="Ling A."/>
            <person name="Lombard V."/>
            <person name="Lucas S."/>
            <person name="Lundell T."/>
            <person name="Martin R."/>
            <person name="McLaughlin D.J."/>
            <person name="Morgenstern I."/>
            <person name="Morin E."/>
            <person name="Murat C."/>
            <person name="Nagy L.G."/>
            <person name="Nolan M."/>
            <person name="Ohm R.A."/>
            <person name="Patyshakuliyeva A."/>
            <person name="Rokas A."/>
            <person name="Ruiz-Duenas F.J."/>
            <person name="Sabat G."/>
            <person name="Salamov A."/>
            <person name="Samejima M."/>
            <person name="Schmutz J."/>
            <person name="Slot J.C."/>
            <person name="St John F."/>
            <person name="Stenlid J."/>
            <person name="Sun H."/>
            <person name="Sun S."/>
            <person name="Syed K."/>
            <person name="Tsang A."/>
            <person name="Wiebenga A."/>
            <person name="Young D."/>
            <person name="Pisabarro A."/>
            <person name="Eastwood D.C."/>
            <person name="Martin F."/>
            <person name="Cullen D."/>
            <person name="Grigoriev I.V."/>
            <person name="Hibbett D.S."/>
        </authorList>
    </citation>
    <scope>NUCLEOTIDE SEQUENCE</scope>
    <source>
        <strain evidence="3">FP-58527</strain>
    </source>
</reference>
<dbReference type="Gene3D" id="3.40.50.1820">
    <property type="entry name" value="alpha/beta hydrolase"/>
    <property type="match status" value="1"/>
</dbReference>
<dbReference type="InterPro" id="IPR029058">
    <property type="entry name" value="AB_hydrolase_fold"/>
</dbReference>
<dbReference type="eggNOG" id="ENOG502S4I8">
    <property type="taxonomic scope" value="Eukaryota"/>
</dbReference>
<proteinExistence type="predicted"/>
<evidence type="ECO:0008006" key="4">
    <source>
        <dbReference type="Google" id="ProtNLM"/>
    </source>
</evidence>
<dbReference type="Proteomes" id="UP000015241">
    <property type="component" value="Unassembled WGS sequence"/>
</dbReference>
<sequence length="655" mass="73077">MTASTAADASAPLPSSARREDLRGLSFQQALPHLARLADDPGFVDAISTMRREQADLERKLWDERGAIVRKHEDKVKVACTKASLVGGTSVTGLTPYEADMMSDAFRQELRKFDAQRVLSAWDSLVARQQARLEALGVPAMFPTASNADREITLVAPRPHLIPSVCLDSRFHPTVAPLHAFATMPYIDLVSGDDYASIWYDTNAPNGNVGGFDPDKPTIVMLHPLFLDSTWLYPQMDDHRLNSQYNIIVFDARCTGKSLCRPSGKYDLWVSAADLASCFHHLRLPPSHIFAPELNSYAGLRFAVLFPELVLSLTLCNVPAQTEIRSVFEALEELTQLWCFSEDLESFEYSCKEVMDFFAQDAHPDLQDELVAYWEVHYPPFRRTYVITNVNLLLNRTPLSPEALACITCPVFIIQAESSQTHPVAYAEQITQHLKNVPGGSASIFPVKASQGYLSLVSASIVNQIFMKFLSRQPHARSDPYCPDVLPQDRLRTALERLAKIRGDPSIAERDPMSSLSFSCASAEVIKSQEETRATYEKGQRNAFSPLGIDGRPLRKFSERKDHWLDGGADGFSYSNANHFRKKATKQKPARRREEHEPGIVLPPSEPVSEELQQVARLRRATINPSAVDKQVIKGSMAKVVSSSQTVPSLPRLLR</sequence>
<protein>
    <recommendedName>
        <fullName evidence="4">Alpha/beta-hydrolase</fullName>
    </recommendedName>
</protein>
<dbReference type="AlphaFoldDB" id="S8FP95"/>
<evidence type="ECO:0000256" key="1">
    <source>
        <dbReference type="SAM" id="MobiDB-lite"/>
    </source>
</evidence>
<organism evidence="2 3">
    <name type="scientific">Fomitopsis schrenkii</name>
    <name type="common">Brown rot fungus</name>
    <dbReference type="NCBI Taxonomy" id="2126942"/>
    <lineage>
        <taxon>Eukaryota</taxon>
        <taxon>Fungi</taxon>
        <taxon>Dikarya</taxon>
        <taxon>Basidiomycota</taxon>
        <taxon>Agaricomycotina</taxon>
        <taxon>Agaricomycetes</taxon>
        <taxon>Polyporales</taxon>
        <taxon>Fomitopsis</taxon>
    </lineage>
</organism>
<evidence type="ECO:0000313" key="2">
    <source>
        <dbReference type="EMBL" id="EPT03101.1"/>
    </source>
</evidence>
<accession>S8FP95</accession>
<dbReference type="SUPFAM" id="SSF53474">
    <property type="entry name" value="alpha/beta-Hydrolases"/>
    <property type="match status" value="1"/>
</dbReference>
<feature type="compositionally biased region" description="Basic residues" evidence="1">
    <location>
        <begin position="579"/>
        <end position="591"/>
    </location>
</feature>
<dbReference type="EMBL" id="KE504131">
    <property type="protein sequence ID" value="EPT03101.1"/>
    <property type="molecule type" value="Genomic_DNA"/>
</dbReference>
<dbReference type="OrthoDB" id="19657at2759"/>
<gene>
    <name evidence="2" type="ORF">FOMPIDRAFT_1028808</name>
</gene>
<dbReference type="HOGENOM" id="CLU_346014_0_0_1"/>
<dbReference type="InParanoid" id="S8FP95"/>